<dbReference type="EMBL" id="CP110176">
    <property type="protein sequence ID" value="WGC85883.1"/>
    <property type="molecule type" value="Genomic_DNA"/>
</dbReference>
<dbReference type="SUPFAM" id="SSF56349">
    <property type="entry name" value="DNA breaking-rejoining enzymes"/>
    <property type="match status" value="1"/>
</dbReference>
<keyword evidence="2" id="KW-0229">DNA integration</keyword>
<dbReference type="GO" id="GO:0003677">
    <property type="term" value="F:DNA binding"/>
    <property type="evidence" value="ECO:0007669"/>
    <property type="project" value="UniProtKB-UniRule"/>
</dbReference>
<dbReference type="InterPro" id="IPR044068">
    <property type="entry name" value="CB"/>
</dbReference>
<comment type="similarity">
    <text evidence="1">Belongs to the 'phage' integrase family.</text>
</comment>
<organism evidence="8 9">
    <name type="scientific">Aeromonas caviae</name>
    <name type="common">Aeromonas punctata</name>
    <dbReference type="NCBI Taxonomy" id="648"/>
    <lineage>
        <taxon>Bacteria</taxon>
        <taxon>Pseudomonadati</taxon>
        <taxon>Pseudomonadota</taxon>
        <taxon>Gammaproteobacteria</taxon>
        <taxon>Aeromonadales</taxon>
        <taxon>Aeromonadaceae</taxon>
        <taxon>Aeromonas</taxon>
    </lineage>
</organism>
<feature type="domain" description="Tyr recombinase" evidence="6">
    <location>
        <begin position="158"/>
        <end position="332"/>
    </location>
</feature>
<evidence type="ECO:0000259" key="6">
    <source>
        <dbReference type="PROSITE" id="PS51898"/>
    </source>
</evidence>
<evidence type="ECO:0000313" key="9">
    <source>
        <dbReference type="Proteomes" id="UP001163285"/>
    </source>
</evidence>
<dbReference type="Proteomes" id="UP001163285">
    <property type="component" value="Chromosome"/>
</dbReference>
<dbReference type="PROSITE" id="PS51898">
    <property type="entry name" value="TYR_RECOMBINASE"/>
    <property type="match status" value="1"/>
</dbReference>
<protein>
    <submittedName>
        <fullName evidence="8">Site-specific integrase</fullName>
    </submittedName>
</protein>
<sequence length="342" mass="38804">MTIQIRIGTTGRKSYRVERMLDGVRVSKTFKTKAEAKQFDALMTADPSFAGTILDRTRNKLTINQAAADYLASYKGRDPSTAQRLNFWVNRFKDRQVAGITTAEVRETLNAMSSDGLADSTLNRYKVQLSALYSYLRDIHGMTANPTKDVKQRKEANAYSRFLSREEIARLLDACTESRWDRLYLLVLAAITTGARRTELITLRWSDIDFERQRALVTITKNDKPRQLKLTDEVIEELGRFRGIGDAFVFVNEAVNPFRPWVHFDQAWRDAKKAAGVEIKFHGLRHTCASWLAMEGHGVQAVANIMGHKSLAMTMRYSHLCDDFEHGAVQTTFSGVGRRAAQ</sequence>
<evidence type="ECO:0000256" key="5">
    <source>
        <dbReference type="PROSITE-ProRule" id="PRU01248"/>
    </source>
</evidence>
<dbReference type="PANTHER" id="PTHR30349">
    <property type="entry name" value="PHAGE INTEGRASE-RELATED"/>
    <property type="match status" value="1"/>
</dbReference>
<reference evidence="8" key="1">
    <citation type="submission" date="2023-04" db="EMBL/GenBank/DDBJ databases">
        <title>Whole Genome Sequence of Multi-drug resistant Aeromonas caviae as a gut pathogen in newborn.</title>
        <authorList>
            <person name="Jadhav S.V."/>
            <person name="Saroj S.D."/>
            <person name="Saha U.B."/>
            <person name="Sen S."/>
            <person name="Kher A."/>
        </authorList>
    </citation>
    <scope>NUCLEOTIDE SEQUENCE</scope>
    <source>
        <strain evidence="8">SVJ23</strain>
    </source>
</reference>
<accession>A0AAF0JYA5</accession>
<dbReference type="Pfam" id="PF00589">
    <property type="entry name" value="Phage_integrase"/>
    <property type="match status" value="1"/>
</dbReference>
<dbReference type="AlphaFoldDB" id="A0AAF0JYA5"/>
<dbReference type="PANTHER" id="PTHR30349:SF41">
    <property type="entry name" value="INTEGRASE_RECOMBINASE PROTEIN MJ0367-RELATED"/>
    <property type="match status" value="1"/>
</dbReference>
<feature type="domain" description="Core-binding (CB)" evidence="7">
    <location>
        <begin position="61"/>
        <end position="137"/>
    </location>
</feature>
<keyword evidence="3 5" id="KW-0238">DNA-binding</keyword>
<dbReference type="InterPro" id="IPR050090">
    <property type="entry name" value="Tyrosine_recombinase_XerCD"/>
</dbReference>
<dbReference type="InterPro" id="IPR013762">
    <property type="entry name" value="Integrase-like_cat_sf"/>
</dbReference>
<dbReference type="GO" id="GO:0006310">
    <property type="term" value="P:DNA recombination"/>
    <property type="evidence" value="ECO:0007669"/>
    <property type="project" value="UniProtKB-KW"/>
</dbReference>
<evidence type="ECO:0000313" key="8">
    <source>
        <dbReference type="EMBL" id="WGC85883.1"/>
    </source>
</evidence>
<dbReference type="Gene3D" id="1.10.443.10">
    <property type="entry name" value="Intergrase catalytic core"/>
    <property type="match status" value="1"/>
</dbReference>
<dbReference type="InterPro" id="IPR011010">
    <property type="entry name" value="DNA_brk_join_enz"/>
</dbReference>
<dbReference type="RefSeq" id="WP_125117477.1">
    <property type="nucleotide sequence ID" value="NZ_AP019195.1"/>
</dbReference>
<dbReference type="GO" id="GO:0015074">
    <property type="term" value="P:DNA integration"/>
    <property type="evidence" value="ECO:0007669"/>
    <property type="project" value="UniProtKB-KW"/>
</dbReference>
<dbReference type="InterPro" id="IPR010998">
    <property type="entry name" value="Integrase_recombinase_N"/>
</dbReference>
<gene>
    <name evidence="8" type="ORF">OJY61_24340</name>
</gene>
<dbReference type="Gene3D" id="1.10.150.130">
    <property type="match status" value="1"/>
</dbReference>
<evidence type="ECO:0000259" key="7">
    <source>
        <dbReference type="PROSITE" id="PS51900"/>
    </source>
</evidence>
<evidence type="ECO:0000256" key="2">
    <source>
        <dbReference type="ARBA" id="ARBA00022908"/>
    </source>
</evidence>
<evidence type="ECO:0000256" key="3">
    <source>
        <dbReference type="ARBA" id="ARBA00023125"/>
    </source>
</evidence>
<evidence type="ECO:0000256" key="4">
    <source>
        <dbReference type="ARBA" id="ARBA00023172"/>
    </source>
</evidence>
<dbReference type="InterPro" id="IPR002104">
    <property type="entry name" value="Integrase_catalytic"/>
</dbReference>
<evidence type="ECO:0000256" key="1">
    <source>
        <dbReference type="ARBA" id="ARBA00008857"/>
    </source>
</evidence>
<name>A0AAF0JYA5_AERCA</name>
<proteinExistence type="inferred from homology"/>
<keyword evidence="4" id="KW-0233">DNA recombination</keyword>
<dbReference type="PROSITE" id="PS51900">
    <property type="entry name" value="CB"/>
    <property type="match status" value="1"/>
</dbReference>
<dbReference type="CDD" id="cd00796">
    <property type="entry name" value="INT_Rci_Hp1_C"/>
    <property type="match status" value="1"/>
</dbReference>